<dbReference type="EMBL" id="RCBY01000044">
    <property type="protein sequence ID" value="RQH45703.1"/>
    <property type="molecule type" value="Genomic_DNA"/>
</dbReference>
<dbReference type="AlphaFoldDB" id="A0A3N6NAW0"/>
<keyword evidence="2" id="KW-1185">Reference proteome</keyword>
<evidence type="ECO:0008006" key="3">
    <source>
        <dbReference type="Google" id="ProtNLM"/>
    </source>
</evidence>
<comment type="caution">
    <text evidence="1">The sequence shown here is derived from an EMBL/GenBank/DDBJ whole genome shotgun (WGS) entry which is preliminary data.</text>
</comment>
<dbReference type="OrthoDB" id="571910at2"/>
<evidence type="ECO:0000313" key="1">
    <source>
        <dbReference type="EMBL" id="RQH45703.1"/>
    </source>
</evidence>
<dbReference type="Proteomes" id="UP000269154">
    <property type="component" value="Unassembled WGS sequence"/>
</dbReference>
<accession>A0A3N6NAW0</accession>
<protein>
    <recommendedName>
        <fullName evidence="3">2'-5' RNA ligase family protein</fullName>
    </recommendedName>
</protein>
<gene>
    <name evidence="1" type="ORF">D5R40_10330</name>
</gene>
<reference evidence="1 2" key="1">
    <citation type="journal article" date="2018" name="ACS Chem. Biol.">
        <title>Ketoreductase domain dysfunction expands chemodiversity: malyngamide biosynthesis in the cyanobacterium Okeania hirsuta.</title>
        <authorList>
            <person name="Moss N.A."/>
            <person name="Leao T."/>
            <person name="Rankin M."/>
            <person name="McCullough T.M."/>
            <person name="Qu P."/>
            <person name="Korobeynikov A."/>
            <person name="Smith J.L."/>
            <person name="Gerwick L."/>
            <person name="Gerwick W.H."/>
        </authorList>
    </citation>
    <scope>NUCLEOTIDE SEQUENCE [LARGE SCALE GENOMIC DNA]</scope>
    <source>
        <strain evidence="1 2">PAB10Feb10-1</strain>
    </source>
</reference>
<dbReference type="RefSeq" id="WP_124146698.1">
    <property type="nucleotide sequence ID" value="NZ_CAWOKI010000188.1"/>
</dbReference>
<evidence type="ECO:0000313" key="2">
    <source>
        <dbReference type="Proteomes" id="UP000269154"/>
    </source>
</evidence>
<sequence>MLREFIVYACPVGELNNQLEEYFTTTRAECSENAAHQYMPHCTLTGFFHDQLTAVPIYLQALDTALNNTSQNRPAPPIVVVDMELKTDFHYLQLKSIWLEKLIANFAHLANSKTRIDELRLKNNLHLSLAYKFPSEQQQTLAKIAKKIINSQAEVLWELRFYERHPNNSWTCHQSWKL</sequence>
<proteinExistence type="predicted"/>
<organism evidence="1 2">
    <name type="scientific">Okeania hirsuta</name>
    <dbReference type="NCBI Taxonomy" id="1458930"/>
    <lineage>
        <taxon>Bacteria</taxon>
        <taxon>Bacillati</taxon>
        <taxon>Cyanobacteriota</taxon>
        <taxon>Cyanophyceae</taxon>
        <taxon>Oscillatoriophycideae</taxon>
        <taxon>Oscillatoriales</taxon>
        <taxon>Microcoleaceae</taxon>
        <taxon>Okeania</taxon>
    </lineage>
</organism>
<name>A0A3N6NAW0_9CYAN</name>